<sequence length="89" mass="10008">HSVAINPYKPEVKARNSGGRSSVFAAAVEVVSGTGERAEAVAVLALVGKREGMREQEELKKAEERKRVRRFVNSKRKWKKRFVERSLGL</sequence>
<accession>A0A2I0IQL5</accession>
<reference evidence="1 2" key="1">
    <citation type="submission" date="2017-11" db="EMBL/GenBank/DDBJ databases">
        <title>De-novo sequencing of pomegranate (Punica granatum L.) genome.</title>
        <authorList>
            <person name="Akparov Z."/>
            <person name="Amiraslanov A."/>
            <person name="Hajiyeva S."/>
            <person name="Abbasov M."/>
            <person name="Kaur K."/>
            <person name="Hamwieh A."/>
            <person name="Solovyev V."/>
            <person name="Salamov A."/>
            <person name="Braich B."/>
            <person name="Kosarev P."/>
            <person name="Mahmoud A."/>
            <person name="Hajiyev E."/>
            <person name="Babayeva S."/>
            <person name="Izzatullayeva V."/>
            <person name="Mammadov A."/>
            <person name="Mammadov A."/>
            <person name="Sharifova S."/>
            <person name="Ojaghi J."/>
            <person name="Eynullazada K."/>
            <person name="Bayramov B."/>
            <person name="Abdulazimova A."/>
            <person name="Shahmuradov I."/>
        </authorList>
    </citation>
    <scope>NUCLEOTIDE SEQUENCE [LARGE SCALE GENOMIC DNA]</scope>
    <source>
        <strain evidence="2">cv. AG2017</strain>
        <tissue evidence="1">Leaf</tissue>
    </source>
</reference>
<evidence type="ECO:0000313" key="1">
    <source>
        <dbReference type="EMBL" id="PKI45950.1"/>
    </source>
</evidence>
<organism evidence="1 2">
    <name type="scientific">Punica granatum</name>
    <name type="common">Pomegranate</name>
    <dbReference type="NCBI Taxonomy" id="22663"/>
    <lineage>
        <taxon>Eukaryota</taxon>
        <taxon>Viridiplantae</taxon>
        <taxon>Streptophyta</taxon>
        <taxon>Embryophyta</taxon>
        <taxon>Tracheophyta</taxon>
        <taxon>Spermatophyta</taxon>
        <taxon>Magnoliopsida</taxon>
        <taxon>eudicotyledons</taxon>
        <taxon>Gunneridae</taxon>
        <taxon>Pentapetalae</taxon>
        <taxon>rosids</taxon>
        <taxon>malvids</taxon>
        <taxon>Myrtales</taxon>
        <taxon>Lythraceae</taxon>
        <taxon>Punica</taxon>
    </lineage>
</organism>
<comment type="caution">
    <text evidence="1">The sequence shown here is derived from an EMBL/GenBank/DDBJ whole genome shotgun (WGS) entry which is preliminary data.</text>
</comment>
<feature type="non-terminal residue" evidence="1">
    <location>
        <position position="1"/>
    </location>
</feature>
<dbReference type="AlphaFoldDB" id="A0A2I0IQL5"/>
<dbReference type="Proteomes" id="UP000233551">
    <property type="component" value="Unassembled WGS sequence"/>
</dbReference>
<proteinExistence type="predicted"/>
<protein>
    <submittedName>
        <fullName evidence="1">Uncharacterized protein</fullName>
    </submittedName>
</protein>
<dbReference type="EMBL" id="PGOL01002681">
    <property type="protein sequence ID" value="PKI45950.1"/>
    <property type="molecule type" value="Genomic_DNA"/>
</dbReference>
<name>A0A2I0IQL5_PUNGR</name>
<gene>
    <name evidence="1" type="ORF">CRG98_033590</name>
</gene>
<keyword evidence="2" id="KW-1185">Reference proteome</keyword>
<evidence type="ECO:0000313" key="2">
    <source>
        <dbReference type="Proteomes" id="UP000233551"/>
    </source>
</evidence>